<accession>A0ABU9H625</accession>
<proteinExistence type="predicted"/>
<feature type="transmembrane region" description="Helical" evidence="1">
    <location>
        <begin position="6"/>
        <end position="23"/>
    </location>
</feature>
<feature type="non-terminal residue" evidence="2">
    <location>
        <position position="82"/>
    </location>
</feature>
<evidence type="ECO:0000313" key="2">
    <source>
        <dbReference type="EMBL" id="MEL0657332.1"/>
    </source>
</evidence>
<comment type="caution">
    <text evidence="2">The sequence shown here is derived from an EMBL/GenBank/DDBJ whole genome shotgun (WGS) entry which is preliminary data.</text>
</comment>
<evidence type="ECO:0000313" key="3">
    <source>
        <dbReference type="Proteomes" id="UP001371391"/>
    </source>
</evidence>
<dbReference type="EMBL" id="JBAKAW010000073">
    <property type="protein sequence ID" value="MEL0657332.1"/>
    <property type="molecule type" value="Genomic_DNA"/>
</dbReference>
<keyword evidence="3" id="KW-1185">Reference proteome</keyword>
<protein>
    <submittedName>
        <fullName evidence="2">Uncharacterized protein</fullName>
    </submittedName>
</protein>
<dbReference type="RefSeq" id="WP_341604111.1">
    <property type="nucleotide sequence ID" value="NZ_JBAKAW010000073.1"/>
</dbReference>
<evidence type="ECO:0000256" key="1">
    <source>
        <dbReference type="SAM" id="Phobius"/>
    </source>
</evidence>
<feature type="non-terminal residue" evidence="2">
    <location>
        <position position="1"/>
    </location>
</feature>
<keyword evidence="1" id="KW-0812">Transmembrane</keyword>
<sequence length="82" mass="9588">PEFSTVYSNTFVYATFVFGFSFSQQDSDFQKQSANIQVWQANVDLPELDSSIVVDNRTDPAGYYYFPKDIYYSIEDVERERT</sequence>
<gene>
    <name evidence="2" type="ORF">V6257_20210</name>
</gene>
<name>A0ABU9H625_9GAMM</name>
<reference evidence="2 3" key="1">
    <citation type="submission" date="2024-02" db="EMBL/GenBank/DDBJ databases">
        <title>Bacteria isolated from the canopy kelp, Nereocystis luetkeana.</title>
        <authorList>
            <person name="Pfister C.A."/>
            <person name="Younker I.T."/>
            <person name="Light S.H."/>
        </authorList>
    </citation>
    <scope>NUCLEOTIDE SEQUENCE [LARGE SCALE GENOMIC DNA]</scope>
    <source>
        <strain evidence="2 3">TI.1.03</strain>
    </source>
</reference>
<keyword evidence="1" id="KW-1133">Transmembrane helix</keyword>
<dbReference type="Proteomes" id="UP001371391">
    <property type="component" value="Unassembled WGS sequence"/>
</dbReference>
<keyword evidence="1" id="KW-0472">Membrane</keyword>
<organism evidence="2 3">
    <name type="scientific">Pseudoalteromonas issachenkonii</name>
    <dbReference type="NCBI Taxonomy" id="152297"/>
    <lineage>
        <taxon>Bacteria</taxon>
        <taxon>Pseudomonadati</taxon>
        <taxon>Pseudomonadota</taxon>
        <taxon>Gammaproteobacteria</taxon>
        <taxon>Alteromonadales</taxon>
        <taxon>Pseudoalteromonadaceae</taxon>
        <taxon>Pseudoalteromonas</taxon>
    </lineage>
</organism>